<dbReference type="PANTHER" id="PTHR20883:SF46">
    <property type="entry name" value="PHYTANOYL-COA HYDROXYLASE"/>
    <property type="match status" value="1"/>
</dbReference>
<protein>
    <submittedName>
        <fullName evidence="1">Ectoine hydroxylase-related dioxygenase (Phytanoyl-CoA dioxygenase family)</fullName>
    </submittedName>
</protein>
<dbReference type="Pfam" id="PF05721">
    <property type="entry name" value="PhyH"/>
    <property type="match status" value="1"/>
</dbReference>
<keyword evidence="1" id="KW-0223">Dioxygenase</keyword>
<dbReference type="Proteomes" id="UP000569914">
    <property type="component" value="Unassembled WGS sequence"/>
</dbReference>
<reference evidence="1 2" key="1">
    <citation type="submission" date="2020-07" db="EMBL/GenBank/DDBJ databases">
        <title>Sequencing the genomes of 1000 actinobacteria strains.</title>
        <authorList>
            <person name="Klenk H.-P."/>
        </authorList>
    </citation>
    <scope>NUCLEOTIDE SEQUENCE [LARGE SCALE GENOMIC DNA]</scope>
    <source>
        <strain evidence="1 2">DSM 22083</strain>
    </source>
</reference>
<gene>
    <name evidence="1" type="ORF">BKA15_003236</name>
</gene>
<accession>A0A7Y9I828</accession>
<dbReference type="RefSeq" id="WP_179752378.1">
    <property type="nucleotide sequence ID" value="NZ_JACCBU010000001.1"/>
</dbReference>
<name>A0A7Y9I828_9ACTN</name>
<dbReference type="Gene3D" id="2.60.120.620">
    <property type="entry name" value="q2cbj1_9rhob like domain"/>
    <property type="match status" value="1"/>
</dbReference>
<organism evidence="1 2">
    <name type="scientific">Microlunatus parietis</name>
    <dbReference type="NCBI Taxonomy" id="682979"/>
    <lineage>
        <taxon>Bacteria</taxon>
        <taxon>Bacillati</taxon>
        <taxon>Actinomycetota</taxon>
        <taxon>Actinomycetes</taxon>
        <taxon>Propionibacteriales</taxon>
        <taxon>Propionibacteriaceae</taxon>
        <taxon>Microlunatus</taxon>
    </lineage>
</organism>
<dbReference type="AlphaFoldDB" id="A0A7Y9I828"/>
<sequence>MTTLTTPTRDLDQLAADHARDGFVLVKGLLSKEEAADYRARSHELIERLNRNDDPTWASAADVAMGQATSLRHVHDAQFYDAAFGRLLLDPRFTDVAGAVLGTPNVQLHHTKLFIKPPENGSPFPLHQDHPFFPHKYHRVGAAIFHFDDAPDEKGCVRVIPGSHTSGPREHSAEGSFHLTDVPFSDAVPQPAEAGDVLFFSYLTVHGSGINTSDEARTTWLIQYRDPADPPLTDQHSGSLGQGMILAGIDPTNRNPQ</sequence>
<comment type="caution">
    <text evidence="1">The sequence shown here is derived from an EMBL/GenBank/DDBJ whole genome shotgun (WGS) entry which is preliminary data.</text>
</comment>
<evidence type="ECO:0000313" key="2">
    <source>
        <dbReference type="Proteomes" id="UP000569914"/>
    </source>
</evidence>
<dbReference type="GO" id="GO:0005506">
    <property type="term" value="F:iron ion binding"/>
    <property type="evidence" value="ECO:0007669"/>
    <property type="project" value="UniProtKB-ARBA"/>
</dbReference>
<dbReference type="SUPFAM" id="SSF51197">
    <property type="entry name" value="Clavaminate synthase-like"/>
    <property type="match status" value="1"/>
</dbReference>
<evidence type="ECO:0000313" key="1">
    <source>
        <dbReference type="EMBL" id="NYE71907.1"/>
    </source>
</evidence>
<keyword evidence="2" id="KW-1185">Reference proteome</keyword>
<dbReference type="PANTHER" id="PTHR20883">
    <property type="entry name" value="PHYTANOYL-COA DIOXYGENASE DOMAIN CONTAINING 1"/>
    <property type="match status" value="1"/>
</dbReference>
<keyword evidence="1" id="KW-0560">Oxidoreductase</keyword>
<dbReference type="EMBL" id="JACCBU010000001">
    <property type="protein sequence ID" value="NYE71907.1"/>
    <property type="molecule type" value="Genomic_DNA"/>
</dbReference>
<dbReference type="InterPro" id="IPR008775">
    <property type="entry name" value="Phytyl_CoA_dOase-like"/>
</dbReference>
<dbReference type="GO" id="GO:0016706">
    <property type="term" value="F:2-oxoglutarate-dependent dioxygenase activity"/>
    <property type="evidence" value="ECO:0007669"/>
    <property type="project" value="UniProtKB-ARBA"/>
</dbReference>
<proteinExistence type="predicted"/>